<dbReference type="RefSeq" id="XP_024501248.1">
    <property type="nucleotide sequence ID" value="XM_024647139.1"/>
</dbReference>
<dbReference type="EMBL" id="LN609528">
    <property type="protein sequence ID" value="CEF62046.1"/>
    <property type="molecule type" value="Genomic_DNA"/>
</dbReference>
<reference evidence="6" key="2">
    <citation type="submission" date="2020-12" db="UniProtKB">
        <authorList>
            <consortium name="WormBaseParasite"/>
        </authorList>
    </citation>
    <scope>IDENTIFICATION</scope>
</reference>
<dbReference type="AlphaFoldDB" id="A0A090KXA4"/>
<feature type="domain" description="PAZ" evidence="2">
    <location>
        <begin position="246"/>
        <end position="367"/>
    </location>
</feature>
<organism evidence="4">
    <name type="scientific">Strongyloides ratti</name>
    <name type="common">Parasitic roundworm</name>
    <dbReference type="NCBI Taxonomy" id="34506"/>
    <lineage>
        <taxon>Eukaryota</taxon>
        <taxon>Metazoa</taxon>
        <taxon>Ecdysozoa</taxon>
        <taxon>Nematoda</taxon>
        <taxon>Chromadorea</taxon>
        <taxon>Rhabditida</taxon>
        <taxon>Tylenchina</taxon>
        <taxon>Panagrolaimomorpha</taxon>
        <taxon>Strongyloidoidea</taxon>
        <taxon>Strongyloididae</taxon>
        <taxon>Strongyloides</taxon>
    </lineage>
</organism>
<dbReference type="InterPro" id="IPR003165">
    <property type="entry name" value="Piwi"/>
</dbReference>
<dbReference type="SMART" id="SM00949">
    <property type="entry name" value="PAZ"/>
    <property type="match status" value="1"/>
</dbReference>
<dbReference type="SMART" id="SM00950">
    <property type="entry name" value="Piwi"/>
    <property type="match status" value="1"/>
</dbReference>
<keyword evidence="5" id="KW-1185">Reference proteome</keyword>
<dbReference type="OrthoDB" id="10252740at2759"/>
<dbReference type="Gene3D" id="3.40.50.2300">
    <property type="match status" value="1"/>
</dbReference>
<dbReference type="InterPro" id="IPR036085">
    <property type="entry name" value="PAZ_dom_sf"/>
</dbReference>
<accession>A0A090KXA4</accession>
<dbReference type="InterPro" id="IPR003100">
    <property type="entry name" value="PAZ_dom"/>
</dbReference>
<evidence type="ECO:0000259" key="2">
    <source>
        <dbReference type="PROSITE" id="PS50821"/>
    </source>
</evidence>
<dbReference type="Gene3D" id="3.30.420.10">
    <property type="entry name" value="Ribonuclease H-like superfamily/Ribonuclease H"/>
    <property type="match status" value="1"/>
</dbReference>
<dbReference type="GO" id="GO:0003723">
    <property type="term" value="F:RNA binding"/>
    <property type="evidence" value="ECO:0007669"/>
    <property type="project" value="InterPro"/>
</dbReference>
<protein>
    <submittedName>
        <fullName evidence="4">Protein argonaute-2</fullName>
    </submittedName>
</protein>
<dbReference type="Gene3D" id="2.170.260.10">
    <property type="entry name" value="paz domain"/>
    <property type="match status" value="1"/>
</dbReference>
<dbReference type="PROSITE" id="PS50822">
    <property type="entry name" value="PIWI"/>
    <property type="match status" value="1"/>
</dbReference>
<dbReference type="STRING" id="34506.A0A090KXA4"/>
<dbReference type="WormBase" id="SRAE_1000032200">
    <property type="protein sequence ID" value="SRP07817"/>
    <property type="gene ID" value="WBGene00256916"/>
</dbReference>
<evidence type="ECO:0000313" key="4">
    <source>
        <dbReference type="EMBL" id="CEF62046.1"/>
    </source>
</evidence>
<dbReference type="InterPro" id="IPR036397">
    <property type="entry name" value="RNaseH_sf"/>
</dbReference>
<evidence type="ECO:0000313" key="5">
    <source>
        <dbReference type="Proteomes" id="UP000035682"/>
    </source>
</evidence>
<dbReference type="PANTHER" id="PTHR22891">
    <property type="entry name" value="EUKARYOTIC TRANSLATION INITIATION FACTOR 2C"/>
    <property type="match status" value="1"/>
</dbReference>
<dbReference type="InterPro" id="IPR012337">
    <property type="entry name" value="RNaseH-like_sf"/>
</dbReference>
<dbReference type="Pfam" id="PF02170">
    <property type="entry name" value="PAZ"/>
    <property type="match status" value="1"/>
</dbReference>
<dbReference type="CTD" id="36374411"/>
<gene>
    <name evidence="4 6 7" type="ORF">SRAE_1000032200</name>
</gene>
<dbReference type="SUPFAM" id="SSF101690">
    <property type="entry name" value="PAZ domain"/>
    <property type="match status" value="1"/>
</dbReference>
<dbReference type="Proteomes" id="UP000035682">
    <property type="component" value="Unplaced"/>
</dbReference>
<name>A0A090KXA4_STRRB</name>
<sequence length="896" mass="101559">MDSELMSEGCIATQLHKLTISQGTIWYRYNCKVEVLFPNSNKTRDLTYVNSEGPSSPIAALEKRNACRFAVSKAHELSGNFGNDQLFYAYDGVKNLITNHPLNIDEFVMEKEKLGIQFKSIFKNGSVRILFEKTPRFHEIDLSSYVDCYGEEEFNVIIGCLDLITTQQALNDKSAGGGGYVQLNGGKSLTESTSSSEYENLRVGPGRIIIGGFTKNIKFVNIDGPCFGLSIDASKNVYYKSEPLDKIIKDEIFRGNVPSSLREFNNGINDSNIKGVYVETMHRKNGDIFKFRHDLHNHSANDTFIDMKDGSRKSIAEYFSDRFNITLKYPEWPLFVHKIKRTIKKDEAKEVIEEVNFYPLEVLKIVCGQKVPINKMDPASASAQQRVNTSGPFERKGSTNNQLYNLGITSINNLFTKFGISVSKSSCYVTCDQPENPKVLVRENHAVRIENGRIKNENKPVVHSCSESMSLVIVHNERCSSHTINGFAQRYVDRCKENKIHFNRPSIYSCNTDVDNGINEDGLLKHFSSSIEKCSGKPYLILIDDKKIKKSHTVLKVFEQKNDVITQHITFEIASKCQNQIVTLDNVVRKTNSKLGGLNFHVYMGDTKYENFNIDNKDTLYIGLDLSLTVPGTIKQDLSTSVGGWCANLGERFGQYCGDYWYQDKKKDEPFIIEKKSLEDIFTRILERCRENSRNPPSKIIFFRCGLNEEQFKKSIENEFNVLIEMKSLIGTIFGSKSVNTNFTYVFVCKQDNSRFYSIQNNGCVDNVSPGTFISKEFSLGENIRMYSKTNPSCLGTAKLPLYYMAYDENKNEDKFTVEKFEKVINMLCYTYDIIPSAISIPGPAYIAGQFVKRGSNNLIGFSKTNLAPFQEVDYASYSSTVNYSNKALGKIRFNA</sequence>
<proteinExistence type="inferred from homology"/>
<evidence type="ECO:0000259" key="3">
    <source>
        <dbReference type="PROSITE" id="PS50822"/>
    </source>
</evidence>
<evidence type="ECO:0000313" key="7">
    <source>
        <dbReference type="WormBase" id="SRAE_1000032200"/>
    </source>
</evidence>
<dbReference type="Pfam" id="PF02171">
    <property type="entry name" value="Piwi"/>
    <property type="match status" value="1"/>
</dbReference>
<reference evidence="4 5" key="1">
    <citation type="submission" date="2014-09" db="EMBL/GenBank/DDBJ databases">
        <authorList>
            <person name="Martin A.A."/>
        </authorList>
    </citation>
    <scope>NUCLEOTIDE SEQUENCE</scope>
    <source>
        <strain evidence="5">ED321</strain>
        <strain evidence="4">ED321 Heterogonic</strain>
    </source>
</reference>
<dbReference type="SUPFAM" id="SSF53098">
    <property type="entry name" value="Ribonuclease H-like"/>
    <property type="match status" value="1"/>
</dbReference>
<evidence type="ECO:0000313" key="6">
    <source>
        <dbReference type="WBParaSite" id="SRAE_1000032200.1"/>
    </source>
</evidence>
<dbReference type="WBParaSite" id="SRAE_1000032200.1">
    <property type="protein sequence ID" value="SRAE_1000032200.1"/>
    <property type="gene ID" value="WBGene00256916"/>
</dbReference>
<feature type="domain" description="Piwi" evidence="3">
    <location>
        <begin position="538"/>
        <end position="860"/>
    </location>
</feature>
<dbReference type="GeneID" id="36374411"/>
<comment type="similarity">
    <text evidence="1">Belongs to the argonaute family.</text>
</comment>
<dbReference type="PROSITE" id="PS50821">
    <property type="entry name" value="PAZ"/>
    <property type="match status" value="1"/>
</dbReference>
<dbReference type="CDD" id="cd02846">
    <property type="entry name" value="PAZ_argonaute_like"/>
    <property type="match status" value="1"/>
</dbReference>
<evidence type="ECO:0000256" key="1">
    <source>
        <dbReference type="RuleBase" id="RU361178"/>
    </source>
</evidence>